<keyword evidence="6 7" id="KW-0472">Membrane</keyword>
<feature type="transmembrane region" description="Helical" evidence="7">
    <location>
        <begin position="189"/>
        <end position="208"/>
    </location>
</feature>
<accession>A0A158AKG3</accession>
<reference evidence="9" key="1">
    <citation type="submission" date="2016-01" db="EMBL/GenBank/DDBJ databases">
        <authorList>
            <person name="Peeters C."/>
        </authorList>
    </citation>
    <scope>NUCLEOTIDE SEQUENCE [LARGE SCALE GENOMIC DNA]</scope>
    <source>
        <strain evidence="9">LMG 29318</strain>
    </source>
</reference>
<dbReference type="SUPFAM" id="SSF103473">
    <property type="entry name" value="MFS general substrate transporter"/>
    <property type="match status" value="1"/>
</dbReference>
<feature type="transmembrane region" description="Helical" evidence="7">
    <location>
        <begin position="309"/>
        <end position="330"/>
    </location>
</feature>
<feature type="transmembrane region" description="Helical" evidence="7">
    <location>
        <begin position="274"/>
        <end position="297"/>
    </location>
</feature>
<evidence type="ECO:0000256" key="1">
    <source>
        <dbReference type="ARBA" id="ARBA00004141"/>
    </source>
</evidence>
<dbReference type="OrthoDB" id="9814026at2"/>
<dbReference type="Gene3D" id="1.20.1250.20">
    <property type="entry name" value="MFS general substrate transporter like domains"/>
    <property type="match status" value="1"/>
</dbReference>
<feature type="transmembrane region" description="Helical" evidence="7">
    <location>
        <begin position="397"/>
        <end position="422"/>
    </location>
</feature>
<comment type="caution">
    <text evidence="9">The sequence shown here is derived from an EMBL/GenBank/DDBJ whole genome shotgun (WGS) entry which is preliminary data.</text>
</comment>
<protein>
    <submittedName>
        <fullName evidence="9">Major facilitator transporter</fullName>
    </submittedName>
</protein>
<evidence type="ECO:0000256" key="4">
    <source>
        <dbReference type="ARBA" id="ARBA00022692"/>
    </source>
</evidence>
<dbReference type="RefSeq" id="WP_061124157.1">
    <property type="nucleotide sequence ID" value="NZ_FCOF02000008.1"/>
</dbReference>
<feature type="transmembrane region" description="Helical" evidence="7">
    <location>
        <begin position="428"/>
        <end position="448"/>
    </location>
</feature>
<dbReference type="InterPro" id="IPR005829">
    <property type="entry name" value="Sugar_transporter_CS"/>
</dbReference>
<dbReference type="InterPro" id="IPR036259">
    <property type="entry name" value="MFS_trans_sf"/>
</dbReference>
<dbReference type="GO" id="GO:0022857">
    <property type="term" value="F:transmembrane transporter activity"/>
    <property type="evidence" value="ECO:0007669"/>
    <property type="project" value="InterPro"/>
</dbReference>
<evidence type="ECO:0000256" key="5">
    <source>
        <dbReference type="ARBA" id="ARBA00022989"/>
    </source>
</evidence>
<dbReference type="CDD" id="cd17316">
    <property type="entry name" value="MFS_SV2_like"/>
    <property type="match status" value="1"/>
</dbReference>
<keyword evidence="4 7" id="KW-0812">Transmembrane</keyword>
<dbReference type="InterPro" id="IPR005828">
    <property type="entry name" value="MFS_sugar_transport-like"/>
</dbReference>
<evidence type="ECO:0000259" key="8">
    <source>
        <dbReference type="PROSITE" id="PS50850"/>
    </source>
</evidence>
<dbReference type="EMBL" id="FCOF02000008">
    <property type="protein sequence ID" value="SAK57557.1"/>
    <property type="molecule type" value="Genomic_DNA"/>
</dbReference>
<feature type="transmembrane region" description="Helical" evidence="7">
    <location>
        <begin position="163"/>
        <end position="183"/>
    </location>
</feature>
<evidence type="ECO:0000256" key="2">
    <source>
        <dbReference type="ARBA" id="ARBA00010992"/>
    </source>
</evidence>
<evidence type="ECO:0000256" key="3">
    <source>
        <dbReference type="ARBA" id="ARBA00022448"/>
    </source>
</evidence>
<gene>
    <name evidence="9" type="ORF">AWB75_02238</name>
</gene>
<comment type="similarity">
    <text evidence="2">Belongs to the major facilitator superfamily. Sugar transporter (TC 2.A.1.1) family.</text>
</comment>
<comment type="subcellular location">
    <subcellularLocation>
        <location evidence="1">Membrane</location>
        <topology evidence="1">Multi-pass membrane protein</topology>
    </subcellularLocation>
</comment>
<feature type="transmembrane region" description="Helical" evidence="7">
    <location>
        <begin position="337"/>
        <end position="354"/>
    </location>
</feature>
<dbReference type="PROSITE" id="PS00216">
    <property type="entry name" value="SUGAR_TRANSPORT_1"/>
    <property type="match status" value="1"/>
</dbReference>
<keyword evidence="3" id="KW-0813">Transport</keyword>
<dbReference type="PROSITE" id="PS50850">
    <property type="entry name" value="MFS"/>
    <property type="match status" value="1"/>
</dbReference>
<dbReference type="InterPro" id="IPR020846">
    <property type="entry name" value="MFS_dom"/>
</dbReference>
<feature type="transmembrane region" description="Helical" evidence="7">
    <location>
        <begin position="39"/>
        <end position="64"/>
    </location>
</feature>
<evidence type="ECO:0000313" key="10">
    <source>
        <dbReference type="Proteomes" id="UP000054870"/>
    </source>
</evidence>
<feature type="transmembrane region" description="Helical" evidence="7">
    <location>
        <begin position="128"/>
        <end position="151"/>
    </location>
</feature>
<evidence type="ECO:0000256" key="6">
    <source>
        <dbReference type="ARBA" id="ARBA00023136"/>
    </source>
</evidence>
<keyword evidence="5 7" id="KW-1133">Transmembrane helix</keyword>
<feature type="domain" description="Major facilitator superfamily (MFS) profile" evidence="8">
    <location>
        <begin position="39"/>
        <end position="452"/>
    </location>
</feature>
<keyword evidence="10" id="KW-1185">Reference proteome</keyword>
<dbReference type="AlphaFoldDB" id="A0A158AKG3"/>
<dbReference type="PANTHER" id="PTHR23511:SF34">
    <property type="entry name" value="SYNAPTIC VESICLE GLYCOPROTEIN 2"/>
    <property type="match status" value="1"/>
</dbReference>
<feature type="transmembrane region" description="Helical" evidence="7">
    <location>
        <begin position="104"/>
        <end position="122"/>
    </location>
</feature>
<dbReference type="PANTHER" id="PTHR23511">
    <property type="entry name" value="SYNAPTIC VESICLE GLYCOPROTEIN 2"/>
    <property type="match status" value="1"/>
</dbReference>
<proteinExistence type="inferred from homology"/>
<evidence type="ECO:0000313" key="9">
    <source>
        <dbReference type="EMBL" id="SAK57557.1"/>
    </source>
</evidence>
<name>A0A158AKG3_9BURK</name>
<feature type="transmembrane region" description="Helical" evidence="7">
    <location>
        <begin position="76"/>
        <end position="97"/>
    </location>
</feature>
<sequence length="479" mass="50677">MLSTDSTTVSAMSTVSTLGTVSAGPRLDRLPISGFHKRVLWLIGAGMFLDSFDIYLAGGVLGALAKTGWSTMQLNAAFLSSTFIGMLIGAFTAGVLGDAKGRKFTYQFNLAVFGLASIAGAFAPDMTWLIVCRFFMGLGLGAEIVVGYGSVGEFMPPAVLGKWSAYLSLITNSALFFSTFLGYLIIPSIGWRAMFAIVGIGALIVWVIRKKMPESPRWLESKGRYEEAEAILRAAEEESAKKAPLPPLDDAPRIATKRTTLLELFSPSQIRRTFVAIVVQIAINMVIYGFIVWVPTFLMKQGVGMASSLGYSTLMSLGGPAGALVGVLIADKVGRKNGLIAVSVLAAVVGWLYGHSTGVAMATLLGFLLFTLTYLMVALGVATYVPELFATENRMRGNGIAGCAGRITGIFAPQLVVVMYATGGVKDVLSMTIGALAVMAVVLAVFGIETNKRSLEDIAPSSDADGALAASALTRESHR</sequence>
<dbReference type="Pfam" id="PF00083">
    <property type="entry name" value="Sugar_tr"/>
    <property type="match status" value="1"/>
</dbReference>
<organism evidence="9 10">
    <name type="scientific">Caballeronia catudaia</name>
    <dbReference type="NCBI Taxonomy" id="1777136"/>
    <lineage>
        <taxon>Bacteria</taxon>
        <taxon>Pseudomonadati</taxon>
        <taxon>Pseudomonadota</taxon>
        <taxon>Betaproteobacteria</taxon>
        <taxon>Burkholderiales</taxon>
        <taxon>Burkholderiaceae</taxon>
        <taxon>Caballeronia</taxon>
    </lineage>
</organism>
<feature type="transmembrane region" description="Helical" evidence="7">
    <location>
        <begin position="360"/>
        <end position="385"/>
    </location>
</feature>
<dbReference type="Proteomes" id="UP000054870">
    <property type="component" value="Unassembled WGS sequence"/>
</dbReference>
<dbReference type="GO" id="GO:0016020">
    <property type="term" value="C:membrane"/>
    <property type="evidence" value="ECO:0007669"/>
    <property type="project" value="UniProtKB-SubCell"/>
</dbReference>
<evidence type="ECO:0000256" key="7">
    <source>
        <dbReference type="SAM" id="Phobius"/>
    </source>
</evidence>